<evidence type="ECO:0000313" key="2">
    <source>
        <dbReference type="EMBL" id="MBK7416523.1"/>
    </source>
</evidence>
<feature type="chain" id="PRO_5037367556" description="Porin" evidence="1">
    <location>
        <begin position="23"/>
        <end position="213"/>
    </location>
</feature>
<proteinExistence type="predicted"/>
<dbReference type="EMBL" id="JADJMS010000046">
    <property type="protein sequence ID" value="MBK7416523.1"/>
    <property type="molecule type" value="Genomic_DNA"/>
</dbReference>
<name>A0A935MRY5_9RHOO</name>
<evidence type="ECO:0000256" key="1">
    <source>
        <dbReference type="SAM" id="SignalP"/>
    </source>
</evidence>
<organism evidence="2 3">
    <name type="scientific">Candidatus Dechloromonas phosphorivorans</name>
    <dbReference type="NCBI Taxonomy" id="2899244"/>
    <lineage>
        <taxon>Bacteria</taxon>
        <taxon>Pseudomonadati</taxon>
        <taxon>Pseudomonadota</taxon>
        <taxon>Betaproteobacteria</taxon>
        <taxon>Rhodocyclales</taxon>
        <taxon>Azonexaceae</taxon>
        <taxon>Dechloromonas</taxon>
    </lineage>
</organism>
<keyword evidence="1" id="KW-0732">Signal</keyword>
<feature type="signal peptide" evidence="1">
    <location>
        <begin position="1"/>
        <end position="22"/>
    </location>
</feature>
<dbReference type="AlphaFoldDB" id="A0A935MRY5"/>
<comment type="caution">
    <text evidence="2">The sequence shown here is derived from an EMBL/GenBank/DDBJ whole genome shotgun (WGS) entry which is preliminary data.</text>
</comment>
<gene>
    <name evidence="2" type="ORF">IPJ38_16965</name>
</gene>
<evidence type="ECO:0000313" key="3">
    <source>
        <dbReference type="Proteomes" id="UP000739411"/>
    </source>
</evidence>
<evidence type="ECO:0008006" key="4">
    <source>
        <dbReference type="Google" id="ProtNLM"/>
    </source>
</evidence>
<dbReference type="Proteomes" id="UP000739411">
    <property type="component" value="Unassembled WGS sequence"/>
</dbReference>
<protein>
    <recommendedName>
        <fullName evidence="4">Porin</fullName>
    </recommendedName>
</protein>
<sequence length="213" mass="22528">MKNAKIISAALFGVALSSQAIAGIVVDGNLADWGIVRGSTSWVPSAGTQYTVEDSKGSGSYYLTPGWGGQAYDAEALYARIEGSSLFIALATGHNPRTLNNPAGNSFGAGDFAIDFGKNGSYELGINVKYATSYRNGAYTFEAFGVEGGVYKNASWNYGLWDSAGAYNLANPDKTHPTSLNGGVKIGDAQLVPRPRRRPVMASARVIRIISMK</sequence>
<reference evidence="2 3" key="1">
    <citation type="submission" date="2020-10" db="EMBL/GenBank/DDBJ databases">
        <title>Connecting structure to function with the recovery of over 1000 high-quality activated sludge metagenome-assembled genomes encoding full-length rRNA genes using long-read sequencing.</title>
        <authorList>
            <person name="Singleton C.M."/>
            <person name="Petriglieri F."/>
            <person name="Kristensen J.M."/>
            <person name="Kirkegaard R.H."/>
            <person name="Michaelsen T.Y."/>
            <person name="Andersen M.H."/>
            <person name="Karst S.M."/>
            <person name="Dueholm M.S."/>
            <person name="Nielsen P.H."/>
            <person name="Albertsen M."/>
        </authorList>
    </citation>
    <scope>NUCLEOTIDE SEQUENCE [LARGE SCALE GENOMIC DNA]</scope>
    <source>
        <strain evidence="2">EsbW_18-Q3-R4-48_BATAC.463</strain>
    </source>
</reference>
<accession>A0A935MRY5</accession>